<sequence>LRGLPKQHFVPLLQTTLWRRRSKKFIRFSVSPSVAQPLRILCTLLTRRWLASLKEVITGQEPVFQNPLHLSSEFQLEGILQISRAAGIGFLIVILGISLLIGCWYCRRRSGYRNLTDKNLHAGIQTNLRERCPYEGLGHQDSKLSFQNQNCDPQVPEAPPAYEKLSTGPSPPPYSP</sequence>
<dbReference type="GO" id="GO:0005789">
    <property type="term" value="C:endoplasmic reticulum membrane"/>
    <property type="evidence" value="ECO:0007669"/>
    <property type="project" value="TreeGrafter"/>
</dbReference>
<reference evidence="3" key="2">
    <citation type="submission" date="2025-09" db="UniProtKB">
        <authorList>
            <consortium name="Ensembl"/>
        </authorList>
    </citation>
    <scope>IDENTIFICATION</scope>
</reference>
<proteinExistence type="predicted"/>
<dbReference type="AlphaFoldDB" id="A0A8D2HT71"/>
<evidence type="ECO:0008006" key="5">
    <source>
        <dbReference type="Google" id="ProtNLM"/>
    </source>
</evidence>
<name>A0A8D2HT71_UROPR</name>
<gene>
    <name evidence="3" type="primary">Mlana</name>
</gene>
<dbReference type="GO" id="GO:0042470">
    <property type="term" value="C:melanosome"/>
    <property type="evidence" value="ECO:0007669"/>
    <property type="project" value="InterPro"/>
</dbReference>
<reference evidence="3" key="1">
    <citation type="submission" date="2025-08" db="UniProtKB">
        <authorList>
            <consortium name="Ensembl"/>
        </authorList>
    </citation>
    <scope>IDENTIFICATION</scope>
</reference>
<feature type="transmembrane region" description="Helical" evidence="2">
    <location>
        <begin position="85"/>
        <end position="106"/>
    </location>
</feature>
<organism evidence="3 4">
    <name type="scientific">Urocitellus parryii</name>
    <name type="common">Arctic ground squirrel</name>
    <name type="synonym">Spermophilus parryii</name>
    <dbReference type="NCBI Taxonomy" id="9999"/>
    <lineage>
        <taxon>Eukaryota</taxon>
        <taxon>Metazoa</taxon>
        <taxon>Chordata</taxon>
        <taxon>Craniata</taxon>
        <taxon>Vertebrata</taxon>
        <taxon>Euteleostomi</taxon>
        <taxon>Mammalia</taxon>
        <taxon>Eutheria</taxon>
        <taxon>Euarchontoglires</taxon>
        <taxon>Glires</taxon>
        <taxon>Rodentia</taxon>
        <taxon>Sciuromorpha</taxon>
        <taxon>Sciuridae</taxon>
        <taxon>Xerinae</taxon>
        <taxon>Marmotini</taxon>
        <taxon>Urocitellus</taxon>
    </lineage>
</organism>
<dbReference type="PANTHER" id="PTHR15305:SF0">
    <property type="entry name" value="MELANOMA ANTIGEN RECOGNIZED BY T-CELLS 1"/>
    <property type="match status" value="1"/>
</dbReference>
<evidence type="ECO:0000256" key="1">
    <source>
        <dbReference type="SAM" id="MobiDB-lite"/>
    </source>
</evidence>
<dbReference type="Proteomes" id="UP000694417">
    <property type="component" value="Unplaced"/>
</dbReference>
<dbReference type="PANTHER" id="PTHR15305">
    <property type="entry name" value="MELANOMA ANTIGEN RECOGNIZED BY T-CELLS 1"/>
    <property type="match status" value="1"/>
</dbReference>
<dbReference type="GO" id="GO:0005802">
    <property type="term" value="C:trans-Golgi network"/>
    <property type="evidence" value="ECO:0007669"/>
    <property type="project" value="TreeGrafter"/>
</dbReference>
<evidence type="ECO:0000313" key="3">
    <source>
        <dbReference type="Ensembl" id="ENSUPAP00010017155.1"/>
    </source>
</evidence>
<dbReference type="InterPro" id="IPR029242">
    <property type="entry name" value="MLANA"/>
</dbReference>
<keyword evidence="2" id="KW-0472">Membrane</keyword>
<dbReference type="Pfam" id="PF14991">
    <property type="entry name" value="MLANA"/>
    <property type="match status" value="1"/>
</dbReference>
<accession>A0A8D2HT71</accession>
<protein>
    <recommendedName>
        <fullName evidence="5">Melanoma antigen recognized by T-cells 1</fullName>
    </recommendedName>
</protein>
<evidence type="ECO:0000313" key="4">
    <source>
        <dbReference type="Proteomes" id="UP000694417"/>
    </source>
</evidence>
<evidence type="ECO:0000256" key="2">
    <source>
        <dbReference type="SAM" id="Phobius"/>
    </source>
</evidence>
<dbReference type="Ensembl" id="ENSUPAT00010019555.1">
    <property type="protein sequence ID" value="ENSUPAP00010017155.1"/>
    <property type="gene ID" value="ENSUPAG00010013672.1"/>
</dbReference>
<keyword evidence="2" id="KW-0812">Transmembrane</keyword>
<feature type="region of interest" description="Disordered" evidence="1">
    <location>
        <begin position="147"/>
        <end position="176"/>
    </location>
</feature>
<keyword evidence="4" id="KW-1185">Reference proteome</keyword>
<keyword evidence="2" id="KW-1133">Transmembrane helix</keyword>
<dbReference type="GeneTree" id="ENSGT00390000009531"/>